<organism evidence="3">
    <name type="scientific">Megaviridae environmental sample</name>
    <dbReference type="NCBI Taxonomy" id="1737588"/>
    <lineage>
        <taxon>Viruses</taxon>
        <taxon>Varidnaviria</taxon>
        <taxon>Bamfordvirae</taxon>
        <taxon>Nucleocytoviricota</taxon>
        <taxon>Megaviricetes</taxon>
        <taxon>Imitervirales</taxon>
        <taxon>Mimiviridae</taxon>
        <taxon>environmental samples</taxon>
    </lineage>
</organism>
<evidence type="ECO:0000313" key="3">
    <source>
        <dbReference type="EMBL" id="QFG74334.1"/>
    </source>
</evidence>
<reference evidence="3" key="1">
    <citation type="journal article" date="2019" name="Philos. Trans. R. Soc. Lond., B, Biol. Sci.">
        <title>Targeted metagenomic recovery of four divergent viruses reveals shared and distinctive characteristics of giant viruses of marine eukaryotes.</title>
        <authorList>
            <person name="Needham D.M."/>
            <person name="Poirier C."/>
            <person name="Hehenberger E."/>
            <person name="Jimenez V."/>
            <person name="Swalwell J.E."/>
            <person name="Santoro A.E."/>
            <person name="Worden A.Z."/>
        </authorList>
    </citation>
    <scope>NUCLEOTIDE SEQUENCE</scope>
    <source>
        <strain evidence="3">MPacV-611</strain>
    </source>
</reference>
<name>A0A5J6VKA2_9VIRU</name>
<feature type="transmembrane region" description="Helical" evidence="2">
    <location>
        <begin position="41"/>
        <end position="66"/>
    </location>
</feature>
<evidence type="ECO:0000256" key="2">
    <source>
        <dbReference type="SAM" id="Phobius"/>
    </source>
</evidence>
<dbReference type="EMBL" id="MN448286">
    <property type="protein sequence ID" value="QFG74334.1"/>
    <property type="molecule type" value="Genomic_DNA"/>
</dbReference>
<feature type="transmembrane region" description="Helical" evidence="2">
    <location>
        <begin position="131"/>
        <end position="152"/>
    </location>
</feature>
<keyword evidence="2" id="KW-1133">Transmembrane helix</keyword>
<feature type="transmembrane region" description="Helical" evidence="2">
    <location>
        <begin position="108"/>
        <end position="125"/>
    </location>
</feature>
<proteinExistence type="predicted"/>
<feature type="transmembrane region" description="Helical" evidence="2">
    <location>
        <begin position="297"/>
        <end position="313"/>
    </location>
</feature>
<feature type="region of interest" description="Disordered" evidence="1">
    <location>
        <begin position="1"/>
        <end position="21"/>
    </location>
</feature>
<keyword evidence="2" id="KW-0472">Membrane</keyword>
<feature type="transmembrane region" description="Helical" evidence="2">
    <location>
        <begin position="246"/>
        <end position="267"/>
    </location>
</feature>
<feature type="transmembrane region" description="Helical" evidence="2">
    <location>
        <begin position="203"/>
        <end position="225"/>
    </location>
</feature>
<evidence type="ECO:0000256" key="1">
    <source>
        <dbReference type="SAM" id="MobiDB-lite"/>
    </source>
</evidence>
<accession>A0A5J6VKA2</accession>
<protein>
    <recommendedName>
        <fullName evidence="4">Cytidylyltransferase family protein</fullName>
    </recommendedName>
</protein>
<feature type="compositionally biased region" description="Low complexity" evidence="1">
    <location>
        <begin position="1"/>
        <end position="18"/>
    </location>
</feature>
<keyword evidence="2" id="KW-0812">Transmembrane</keyword>
<sequence length="314" mass="36582">MSHQNQNTNTTTLTNPSNIEMNDNNHQETSYTLNFICKHSFILFSIFSVSMFIIFCVLTTLTLIYSYDIDYKFGLNQVIKYVLISIIQYLMALLVEYKNAKVNYTRKVIHISYFIFPQLLDIVFFKYKKNIFTELWNIWIIFFLLILLSKHVRDKISIIDFMFKAVDRPEDRPYTLIWFSSQIIATLIVLAPFTIYFNEVDKIGFVFIPILINGLADGLAEPVGIRFGKHKYKTKACLSNKVYERSYEGSFCVFIVSTIIILSYYGYMNLYQYIFNVLSIPIIVTLTEAFAPHTWDAPLIFLVTSGLLSLSLLI</sequence>
<evidence type="ECO:0008006" key="4">
    <source>
        <dbReference type="Google" id="ProtNLM"/>
    </source>
</evidence>
<feature type="transmembrane region" description="Helical" evidence="2">
    <location>
        <begin position="78"/>
        <end position="96"/>
    </location>
</feature>
<feature type="transmembrane region" description="Helical" evidence="2">
    <location>
        <begin position="173"/>
        <end position="197"/>
    </location>
</feature>